<evidence type="ECO:0000313" key="5">
    <source>
        <dbReference type="EMBL" id="KAF4963960.1"/>
    </source>
</evidence>
<keyword evidence="3" id="KW-0378">Hydrolase</keyword>
<dbReference type="FunFam" id="3.60.20.40:FF:000008">
    <property type="entry name" value="Gamma-glutamyltranspeptidase (Eurofung)"/>
    <property type="match status" value="1"/>
</dbReference>
<protein>
    <recommendedName>
        <fullName evidence="3">Glutathione hydrolase</fullName>
        <ecNumber evidence="3">2.3.2.2</ecNumber>
        <ecNumber evidence="3">3.4.19.13</ecNumber>
    </recommendedName>
    <alternativeName>
        <fullName evidence="3">Gamma-glutamyltransferase</fullName>
    </alternativeName>
    <alternativeName>
        <fullName evidence="3">Gamma-glutamyltranspeptidase</fullName>
    </alternativeName>
</protein>
<keyword evidence="4" id="KW-0732">Signal</keyword>
<name>A0A8H4TTR9_9HYPO</name>
<keyword evidence="3" id="KW-0012">Acyltransferase</keyword>
<dbReference type="PRINTS" id="PR01210">
    <property type="entry name" value="GGTRANSPTASE"/>
</dbReference>
<organism evidence="5 6">
    <name type="scientific">Fusarium sarcochroum</name>
    <dbReference type="NCBI Taxonomy" id="1208366"/>
    <lineage>
        <taxon>Eukaryota</taxon>
        <taxon>Fungi</taxon>
        <taxon>Dikarya</taxon>
        <taxon>Ascomycota</taxon>
        <taxon>Pezizomycotina</taxon>
        <taxon>Sordariomycetes</taxon>
        <taxon>Hypocreomycetidae</taxon>
        <taxon>Hypocreales</taxon>
        <taxon>Nectriaceae</taxon>
        <taxon>Fusarium</taxon>
        <taxon>Fusarium lateritium species complex</taxon>
    </lineage>
</organism>
<feature type="binding site" evidence="2">
    <location>
        <position position="484"/>
    </location>
    <ligand>
        <name>L-glutamate</name>
        <dbReference type="ChEBI" id="CHEBI:29985"/>
    </ligand>
</feature>
<evidence type="ECO:0000256" key="1">
    <source>
        <dbReference type="PIRSR" id="PIRSR600101-1"/>
    </source>
</evidence>
<dbReference type="Gene3D" id="3.60.20.40">
    <property type="match status" value="1"/>
</dbReference>
<dbReference type="PANTHER" id="PTHR11686">
    <property type="entry name" value="GAMMA GLUTAMYL TRANSPEPTIDASE"/>
    <property type="match status" value="1"/>
</dbReference>
<evidence type="ECO:0000313" key="6">
    <source>
        <dbReference type="Proteomes" id="UP000622797"/>
    </source>
</evidence>
<feature type="binding site" evidence="2">
    <location>
        <position position="433"/>
    </location>
    <ligand>
        <name>L-glutamate</name>
        <dbReference type="ChEBI" id="CHEBI:29985"/>
    </ligand>
</feature>
<feature type="chain" id="PRO_5034721031" description="Glutathione hydrolase" evidence="4">
    <location>
        <begin position="21"/>
        <end position="581"/>
    </location>
</feature>
<evidence type="ECO:0000256" key="3">
    <source>
        <dbReference type="RuleBase" id="RU368068"/>
    </source>
</evidence>
<feature type="binding site" evidence="2">
    <location>
        <begin position="409"/>
        <end position="411"/>
    </location>
    <ligand>
        <name>L-glutamate</name>
        <dbReference type="ChEBI" id="CHEBI:29985"/>
    </ligand>
</feature>
<dbReference type="SUPFAM" id="SSF56235">
    <property type="entry name" value="N-terminal nucleophile aminohydrolases (Ntn hydrolases)"/>
    <property type="match status" value="1"/>
</dbReference>
<dbReference type="InterPro" id="IPR000101">
    <property type="entry name" value="GGT_peptidase"/>
</dbReference>
<evidence type="ECO:0000256" key="4">
    <source>
        <dbReference type="SAM" id="SignalP"/>
    </source>
</evidence>
<dbReference type="GO" id="GO:0006751">
    <property type="term" value="P:glutathione catabolic process"/>
    <property type="evidence" value="ECO:0007669"/>
    <property type="project" value="UniProtKB-UniRule"/>
</dbReference>
<dbReference type="Pfam" id="PF01019">
    <property type="entry name" value="G_glu_transpept"/>
    <property type="match status" value="1"/>
</dbReference>
<feature type="binding site" evidence="2">
    <location>
        <begin position="461"/>
        <end position="462"/>
    </location>
    <ligand>
        <name>L-glutamate</name>
        <dbReference type="ChEBI" id="CHEBI:29985"/>
    </ligand>
</feature>
<dbReference type="AlphaFoldDB" id="A0A8H4TTR9"/>
<evidence type="ECO:0000256" key="2">
    <source>
        <dbReference type="PIRSR" id="PIRSR600101-2"/>
    </source>
</evidence>
<dbReference type="EC" id="3.4.19.13" evidence="3"/>
<feature type="signal peptide" evidence="4">
    <location>
        <begin position="1"/>
        <end position="20"/>
    </location>
</feature>
<comment type="catalytic activity">
    <reaction evidence="3">
        <text>glutathione + H2O = L-cysteinylglycine + L-glutamate</text>
        <dbReference type="Rhea" id="RHEA:28807"/>
        <dbReference type="ChEBI" id="CHEBI:15377"/>
        <dbReference type="ChEBI" id="CHEBI:29985"/>
        <dbReference type="ChEBI" id="CHEBI:57925"/>
        <dbReference type="ChEBI" id="CHEBI:61694"/>
        <dbReference type="EC" id="3.4.19.13"/>
    </reaction>
</comment>
<dbReference type="GO" id="GO:0005886">
    <property type="term" value="C:plasma membrane"/>
    <property type="evidence" value="ECO:0007669"/>
    <property type="project" value="TreeGrafter"/>
</dbReference>
<reference evidence="5" key="1">
    <citation type="journal article" date="2020" name="BMC Genomics">
        <title>Correction to: Identification and distribution of gene clusters required for synthesis of sphingolipid metabolism inhibitors in diverse species of the filamentous fungus Fusarium.</title>
        <authorList>
            <person name="Kim H.S."/>
            <person name="Lohmar J.M."/>
            <person name="Busman M."/>
            <person name="Brown D.W."/>
            <person name="Naumann T.A."/>
            <person name="Divon H.H."/>
            <person name="Lysoe E."/>
            <person name="Uhlig S."/>
            <person name="Proctor R.H."/>
        </authorList>
    </citation>
    <scope>NUCLEOTIDE SEQUENCE</scope>
    <source>
        <strain evidence="5">NRRL 20472</strain>
    </source>
</reference>
<dbReference type="InterPro" id="IPR043138">
    <property type="entry name" value="GGT_lsub"/>
</dbReference>
<dbReference type="GO" id="GO:0036374">
    <property type="term" value="F:glutathione hydrolase activity"/>
    <property type="evidence" value="ECO:0007669"/>
    <property type="project" value="UniProtKB-UniRule"/>
</dbReference>
<comment type="function">
    <text evidence="3">Cleaves the gamma-glutamyl peptide bond of glutathione and glutathione conjugates.</text>
</comment>
<feature type="binding site" evidence="2">
    <location>
        <position position="114"/>
    </location>
    <ligand>
        <name>L-glutamate</name>
        <dbReference type="ChEBI" id="CHEBI:29985"/>
    </ligand>
</feature>
<dbReference type="GO" id="GO:0103068">
    <property type="term" value="F:leukotriene C4 gamma-glutamyl transferase activity"/>
    <property type="evidence" value="ECO:0007669"/>
    <property type="project" value="UniProtKB-EC"/>
</dbReference>
<comment type="pathway">
    <text evidence="3">Sulfur metabolism; glutathione metabolism.</text>
</comment>
<dbReference type="UniPathway" id="UPA00204"/>
<feature type="active site" description="Nucleophile" evidence="1">
    <location>
        <position position="391"/>
    </location>
</feature>
<comment type="catalytic activity">
    <reaction evidence="3">
        <text>an N-terminal (5-L-glutamyl)-[peptide] + an alpha-amino acid = 5-L-glutamyl amino acid + an N-terminal L-alpha-aminoacyl-[peptide]</text>
        <dbReference type="Rhea" id="RHEA:23904"/>
        <dbReference type="Rhea" id="RHEA-COMP:9780"/>
        <dbReference type="Rhea" id="RHEA-COMP:9795"/>
        <dbReference type="ChEBI" id="CHEBI:77644"/>
        <dbReference type="ChEBI" id="CHEBI:78597"/>
        <dbReference type="ChEBI" id="CHEBI:78599"/>
        <dbReference type="ChEBI" id="CHEBI:78608"/>
        <dbReference type="EC" id="2.3.2.2"/>
    </reaction>
</comment>
<dbReference type="PANTHER" id="PTHR11686:SF62">
    <property type="entry name" value="GLUTATHIONE HYDROLASE"/>
    <property type="match status" value="1"/>
</dbReference>
<dbReference type="OrthoDB" id="1081007at2759"/>
<comment type="caution">
    <text evidence="5">The sequence shown here is derived from an EMBL/GenBank/DDBJ whole genome shotgun (WGS) entry which is preliminary data.</text>
</comment>
<gene>
    <name evidence="5" type="ORF">FSARC_8095</name>
</gene>
<comment type="catalytic activity">
    <reaction evidence="3">
        <text>an S-substituted glutathione + H2O = an S-substituted L-cysteinylglycine + L-glutamate</text>
        <dbReference type="Rhea" id="RHEA:59468"/>
        <dbReference type="ChEBI" id="CHEBI:15377"/>
        <dbReference type="ChEBI" id="CHEBI:29985"/>
        <dbReference type="ChEBI" id="CHEBI:90779"/>
        <dbReference type="ChEBI" id="CHEBI:143103"/>
        <dbReference type="EC" id="3.4.19.13"/>
    </reaction>
</comment>
<accession>A0A8H4TTR9</accession>
<dbReference type="InterPro" id="IPR043137">
    <property type="entry name" value="GGT_ssub_C"/>
</dbReference>
<proteinExistence type="predicted"/>
<dbReference type="Gene3D" id="1.10.246.130">
    <property type="match status" value="1"/>
</dbReference>
<dbReference type="NCBIfam" id="TIGR00066">
    <property type="entry name" value="g_glut_trans"/>
    <property type="match status" value="1"/>
</dbReference>
<dbReference type="EC" id="2.3.2.2" evidence="3"/>
<dbReference type="Proteomes" id="UP000622797">
    <property type="component" value="Unassembled WGS sequence"/>
</dbReference>
<keyword evidence="3" id="KW-0808">Transferase</keyword>
<dbReference type="InterPro" id="IPR029055">
    <property type="entry name" value="Ntn_hydrolases_N"/>
</dbReference>
<dbReference type="EMBL" id="JABEXW010000439">
    <property type="protein sequence ID" value="KAF4963960.1"/>
    <property type="molecule type" value="Genomic_DNA"/>
</dbReference>
<keyword evidence="6" id="KW-1185">Reference proteome</keyword>
<reference evidence="5" key="2">
    <citation type="submission" date="2020-05" db="EMBL/GenBank/DDBJ databases">
        <authorList>
            <person name="Kim H.-S."/>
            <person name="Proctor R.H."/>
            <person name="Brown D.W."/>
        </authorList>
    </citation>
    <scope>NUCLEOTIDE SEQUENCE</scope>
    <source>
        <strain evidence="5">NRRL 20472</strain>
    </source>
</reference>
<sequence length="581" mass="62254">MRHFQVLIALLSLLAQSVYSHPYDTHYPPPTSPPKSKKFSNKLGAVATESEICSTIGVDILRAGGNAADAMVASVLCVGVVGMYHSGIGGGGFMLIHKPNGQNESAPYEYVDFRETAPAAATEGMFKKNVNESIFGGKASGVPGELRGLEHLHENYGRLPWSKVVQPAIKVARYGFPVNPDLVKFMKTTYTGSPEDSFLVKNPSWAIDFAPSGKLVKLGEKITRKRYADTLEAIASGGADVFYEGPIAETTIKTLKREHGIMTTDDLKNYTVAIREPSQISYRGGKVTSSSAPASGAVVAAVLNILDGYDFLGDPRRINDSTYLIDEAFKFGYGMRSNLGDPSYVKGLGEYQTQMVSNETAQEIRAKLKGRPLSVEAYDPKGLESLDTPGTSHLVVMDASGLAISLTTTVNLVFGSQVIVPETGVIMNNEMNDFSIPGESNAFGFIPSEANFIRPGKRPLSSISDTIVEGPDGKVSLVTGAAGGSRITTATIQVILNVLEKNMTVQEALAAPRLHDQLMPRVVSFEYTFDNSTVAYLKEIGNNVTWVAPGQSSAHALRRSLDGSFDAAGEPRQASSGGFST</sequence>